<dbReference type="HAMAP" id="MF_01260">
    <property type="entry name" value="Carboxylester"/>
    <property type="match status" value="1"/>
</dbReference>
<dbReference type="Pfam" id="PF12697">
    <property type="entry name" value="Abhydrolase_6"/>
    <property type="match status" value="1"/>
</dbReference>
<dbReference type="UniPathway" id="UPA00078"/>
<dbReference type="InterPro" id="IPR029058">
    <property type="entry name" value="AB_hydrolase_fold"/>
</dbReference>
<feature type="binding site" evidence="5">
    <location>
        <begin position="77"/>
        <end position="78"/>
    </location>
    <ligand>
        <name>substrate</name>
    </ligand>
</feature>
<feature type="active site" description="Nucleophile" evidence="5">
    <location>
        <position position="77"/>
    </location>
</feature>
<dbReference type="GO" id="GO:0005737">
    <property type="term" value="C:cytoplasm"/>
    <property type="evidence" value="ECO:0007669"/>
    <property type="project" value="UniProtKB-SubCell"/>
</dbReference>
<dbReference type="EC" id="3.1.1.85" evidence="5"/>
<dbReference type="PATRIC" id="fig|66969.6.peg.3449"/>
<comment type="catalytic activity">
    <reaction evidence="5">
        <text>6-carboxyhexanoyl-[ACP] methyl ester + H2O = 6-carboxyhexanoyl-[ACP] + methanol + H(+)</text>
        <dbReference type="Rhea" id="RHEA:42700"/>
        <dbReference type="Rhea" id="RHEA-COMP:9955"/>
        <dbReference type="Rhea" id="RHEA-COMP:10186"/>
        <dbReference type="ChEBI" id="CHEBI:15377"/>
        <dbReference type="ChEBI" id="CHEBI:15378"/>
        <dbReference type="ChEBI" id="CHEBI:17790"/>
        <dbReference type="ChEBI" id="CHEBI:78846"/>
        <dbReference type="ChEBI" id="CHEBI:82735"/>
        <dbReference type="EC" id="3.1.1.85"/>
    </reaction>
</comment>
<dbReference type="EMBL" id="LNZB01000060">
    <property type="protein sequence ID" value="KTD75121.1"/>
    <property type="molecule type" value="Genomic_DNA"/>
</dbReference>
<dbReference type="SUPFAM" id="SSF53474">
    <property type="entry name" value="alpha/beta-Hydrolases"/>
    <property type="match status" value="1"/>
</dbReference>
<dbReference type="PANTHER" id="PTHR43798">
    <property type="entry name" value="MONOACYLGLYCEROL LIPASE"/>
    <property type="match status" value="1"/>
</dbReference>
<name>A0A0W1A175_9GAMM</name>
<comment type="subcellular location">
    <subcellularLocation>
        <location evidence="5">Cytoplasm</location>
    </subcellularLocation>
</comment>
<dbReference type="GO" id="GO:0016020">
    <property type="term" value="C:membrane"/>
    <property type="evidence" value="ECO:0007669"/>
    <property type="project" value="TreeGrafter"/>
</dbReference>
<keyword evidence="4 5" id="KW-0378">Hydrolase</keyword>
<proteinExistence type="inferred from homology"/>
<dbReference type="InterPro" id="IPR000073">
    <property type="entry name" value="AB_hydrolase_1"/>
</dbReference>
<evidence type="ECO:0000259" key="6">
    <source>
        <dbReference type="Pfam" id="PF12697"/>
    </source>
</evidence>
<feature type="domain" description="AB hydrolase-1" evidence="6">
    <location>
        <begin position="14"/>
        <end position="230"/>
    </location>
</feature>
<evidence type="ECO:0000256" key="3">
    <source>
        <dbReference type="ARBA" id="ARBA00022756"/>
    </source>
</evidence>
<comment type="function">
    <text evidence="5">The physiological role of BioH is to remove the methyl group introduced by BioC when the pimeloyl moiety is complete. It allows to synthesize pimeloyl-ACP via the fatty acid synthetic pathway through the hydrolysis of the ester bonds of pimeloyl-ACP esters.</text>
</comment>
<evidence type="ECO:0000256" key="4">
    <source>
        <dbReference type="ARBA" id="ARBA00022801"/>
    </source>
</evidence>
<organism evidence="7 8">
    <name type="scientific">Legionella waltersii</name>
    <dbReference type="NCBI Taxonomy" id="66969"/>
    <lineage>
        <taxon>Bacteria</taxon>
        <taxon>Pseudomonadati</taxon>
        <taxon>Pseudomonadota</taxon>
        <taxon>Gammaproteobacteria</taxon>
        <taxon>Legionellales</taxon>
        <taxon>Legionellaceae</taxon>
        <taxon>Legionella</taxon>
    </lineage>
</organism>
<keyword evidence="3 5" id="KW-0093">Biotin biosynthesis</keyword>
<dbReference type="Proteomes" id="UP000054729">
    <property type="component" value="Unassembled WGS sequence"/>
</dbReference>
<feature type="binding site" evidence="5">
    <location>
        <position position="20"/>
    </location>
    <ligand>
        <name>substrate</name>
    </ligand>
</feature>
<dbReference type="RefSeq" id="WP_058481748.1">
    <property type="nucleotide sequence ID" value="NZ_CAAAIQ010000005.1"/>
</dbReference>
<evidence type="ECO:0000256" key="5">
    <source>
        <dbReference type="HAMAP-Rule" id="MF_01260"/>
    </source>
</evidence>
<reference evidence="7 8" key="1">
    <citation type="submission" date="2015-11" db="EMBL/GenBank/DDBJ databases">
        <title>Genomic analysis of 38 Legionella species identifies large and diverse effector repertoires.</title>
        <authorList>
            <person name="Burstein D."/>
            <person name="Amaro F."/>
            <person name="Zusman T."/>
            <person name="Lifshitz Z."/>
            <person name="Cohen O."/>
            <person name="Gilbert J.A."/>
            <person name="Pupko T."/>
            <person name="Shuman H.A."/>
            <person name="Segal G."/>
        </authorList>
    </citation>
    <scope>NUCLEOTIDE SEQUENCE [LARGE SCALE GENOMIC DNA]</scope>
    <source>
        <strain evidence="7 8">ATCC 51914</strain>
    </source>
</reference>
<sequence length="239" mass="27787">MNVHVSKYGHGIPVVFFHGWGFDRKIWEHLIPFLEKEIQLILVDLPGFGLTPMMNWESFKSNLFKRIPEQFHLVGWSMGGLYATRLAIESPTKVKRLLNITSSPHFIKDQDWPGVEADVFSHFYNNLSKDIKSTLNEFISLQMNYKNLSIPLGSPPSSEGLQHGLTILGEWDFRNKINQLTMPVAYYFGRLDPITPVKVMEKMQLIYPDLHYVLYKKAAHMPFLSHTDLFIKDFLEFIK</sequence>
<comment type="similarity">
    <text evidence="5">Belongs to the AB hydrolase superfamily. Carboxylesterase BioH family.</text>
</comment>
<evidence type="ECO:0000313" key="8">
    <source>
        <dbReference type="Proteomes" id="UP000054729"/>
    </source>
</evidence>
<comment type="subunit">
    <text evidence="5">Monomer.</text>
</comment>
<dbReference type="STRING" id="66969.Lwal_3162"/>
<dbReference type="Gene3D" id="3.40.50.1820">
    <property type="entry name" value="alpha/beta hydrolase"/>
    <property type="match status" value="1"/>
</dbReference>
<keyword evidence="1 5" id="KW-0719">Serine esterase</keyword>
<evidence type="ECO:0000256" key="2">
    <source>
        <dbReference type="ARBA" id="ARBA00022490"/>
    </source>
</evidence>
<dbReference type="AlphaFoldDB" id="A0A0W1A175"/>
<accession>A0A0W1A175</accession>
<keyword evidence="2 5" id="KW-0963">Cytoplasm</keyword>
<keyword evidence="8" id="KW-1185">Reference proteome</keyword>
<feature type="binding site" evidence="5">
    <location>
        <begin position="138"/>
        <end position="142"/>
    </location>
    <ligand>
        <name>substrate</name>
    </ligand>
</feature>
<protein>
    <recommendedName>
        <fullName evidence="5">Pimeloyl-[acyl-carrier protein] methyl ester esterase</fullName>
        <ecNumber evidence="5">3.1.1.85</ecNumber>
    </recommendedName>
    <alternativeName>
        <fullName evidence="5">Biotin synthesis protein BioH</fullName>
    </alternativeName>
    <alternativeName>
        <fullName evidence="5">Carboxylesterase BioH</fullName>
    </alternativeName>
</protein>
<dbReference type="PANTHER" id="PTHR43798:SF31">
    <property type="entry name" value="AB HYDROLASE SUPERFAMILY PROTEIN YCLE"/>
    <property type="match status" value="1"/>
</dbReference>
<dbReference type="OrthoDB" id="9780744at2"/>
<evidence type="ECO:0000256" key="1">
    <source>
        <dbReference type="ARBA" id="ARBA00022487"/>
    </source>
</evidence>
<feature type="active site" evidence="5">
    <location>
        <position position="192"/>
    </location>
</feature>
<feature type="active site" evidence="5">
    <location>
        <position position="220"/>
    </location>
</feature>
<comment type="pathway">
    <text evidence="5">Cofactor biosynthesis; biotin biosynthesis.</text>
</comment>
<dbReference type="InterPro" id="IPR050266">
    <property type="entry name" value="AB_hydrolase_sf"/>
</dbReference>
<comment type="caution">
    <text evidence="7">The sequence shown here is derived from an EMBL/GenBank/DDBJ whole genome shotgun (WGS) entry which is preliminary data.</text>
</comment>
<feature type="binding site" evidence="5">
    <location>
        <position position="220"/>
    </location>
    <ligand>
        <name>substrate</name>
    </ligand>
</feature>
<dbReference type="InterPro" id="IPR010076">
    <property type="entry name" value="BioH"/>
</dbReference>
<dbReference type="GO" id="GO:0090499">
    <property type="term" value="F:pimelyl-[acyl-carrier protein] methyl ester esterase activity"/>
    <property type="evidence" value="ECO:0007669"/>
    <property type="project" value="UniProtKB-EC"/>
</dbReference>
<gene>
    <name evidence="5 7" type="primary">bioH</name>
    <name evidence="7" type="ORF">Lwal_3162</name>
</gene>
<evidence type="ECO:0000313" key="7">
    <source>
        <dbReference type="EMBL" id="KTD75121.1"/>
    </source>
</evidence>
<dbReference type="GO" id="GO:0009102">
    <property type="term" value="P:biotin biosynthetic process"/>
    <property type="evidence" value="ECO:0007669"/>
    <property type="project" value="UniProtKB-UniRule"/>
</dbReference>